<protein>
    <recommendedName>
        <fullName evidence="3">DUF2849 domain-containing protein</fullName>
    </recommendedName>
</protein>
<keyword evidence="2" id="KW-1185">Reference proteome</keyword>
<dbReference type="InterPro" id="IPR021270">
    <property type="entry name" value="DUF2849"/>
</dbReference>
<comment type="caution">
    <text evidence="1">The sequence shown here is derived from an EMBL/GenBank/DDBJ whole genome shotgun (WGS) entry which is preliminary data.</text>
</comment>
<evidence type="ECO:0000313" key="1">
    <source>
        <dbReference type="EMBL" id="GEL02021.1"/>
    </source>
</evidence>
<evidence type="ECO:0008006" key="3">
    <source>
        <dbReference type="Google" id="ProtNLM"/>
    </source>
</evidence>
<dbReference type="EMBL" id="BJVC01000002">
    <property type="protein sequence ID" value="GEL02021.1"/>
    <property type="molecule type" value="Genomic_DNA"/>
</dbReference>
<gene>
    <name evidence="1" type="ORF">SSA02_11840</name>
</gene>
<sequence length="105" mass="11464">MKRAIRIGQGEGLVLTANRLLDGNIVWRDESGIWRPSIAHAAVLTPDHYESALDSALATAQKDAVVGVYEVVVRPGRPPQPVSVRERIRAFGPTVHPQFATELEA</sequence>
<dbReference type="Proteomes" id="UP000321405">
    <property type="component" value="Unassembled WGS sequence"/>
</dbReference>
<organism evidence="1 2">
    <name type="scientific">Swaminathania salitolerans</name>
    <dbReference type="NCBI Taxonomy" id="182838"/>
    <lineage>
        <taxon>Bacteria</taxon>
        <taxon>Pseudomonadati</taxon>
        <taxon>Pseudomonadota</taxon>
        <taxon>Alphaproteobacteria</taxon>
        <taxon>Acetobacterales</taxon>
        <taxon>Acetobacteraceae</taxon>
        <taxon>Swaminathania</taxon>
    </lineage>
</organism>
<accession>A0A511BNW4</accession>
<reference evidence="1 2" key="1">
    <citation type="submission" date="2019-07" db="EMBL/GenBank/DDBJ databases">
        <title>Whole genome shotgun sequence of Swaminathania salitolerans NBRC 104436.</title>
        <authorList>
            <person name="Hosoyama A."/>
            <person name="Uohara A."/>
            <person name="Ohji S."/>
            <person name="Ichikawa N."/>
        </authorList>
    </citation>
    <scope>NUCLEOTIDE SEQUENCE [LARGE SCALE GENOMIC DNA]</scope>
    <source>
        <strain evidence="1 2">NBRC 104436</strain>
    </source>
</reference>
<dbReference type="Pfam" id="PF11011">
    <property type="entry name" value="DUF2849"/>
    <property type="match status" value="1"/>
</dbReference>
<dbReference type="OrthoDB" id="9815695at2"/>
<evidence type="ECO:0000313" key="2">
    <source>
        <dbReference type="Proteomes" id="UP000321405"/>
    </source>
</evidence>
<dbReference type="RefSeq" id="WP_147093035.1">
    <property type="nucleotide sequence ID" value="NZ_BJVC01000002.1"/>
</dbReference>
<dbReference type="AlphaFoldDB" id="A0A511BNW4"/>
<name>A0A511BNW4_9PROT</name>
<proteinExistence type="predicted"/>